<proteinExistence type="predicted"/>
<reference evidence="1 2" key="1">
    <citation type="journal article" date="2021" name="Plant Biotechnol. J.">
        <title>Multi-omics assisted identification of the key and species-specific regulatory components of drought-tolerant mechanisms in Gossypium stocksii.</title>
        <authorList>
            <person name="Yu D."/>
            <person name="Ke L."/>
            <person name="Zhang D."/>
            <person name="Wu Y."/>
            <person name="Sun Y."/>
            <person name="Mei J."/>
            <person name="Sun J."/>
            <person name="Sun Y."/>
        </authorList>
    </citation>
    <scope>NUCLEOTIDE SEQUENCE [LARGE SCALE GENOMIC DNA]</scope>
    <source>
        <strain evidence="2">cv. E1</strain>
        <tissue evidence="1">Leaf</tissue>
    </source>
</reference>
<organism evidence="1 2">
    <name type="scientific">Gossypium stocksii</name>
    <dbReference type="NCBI Taxonomy" id="47602"/>
    <lineage>
        <taxon>Eukaryota</taxon>
        <taxon>Viridiplantae</taxon>
        <taxon>Streptophyta</taxon>
        <taxon>Embryophyta</taxon>
        <taxon>Tracheophyta</taxon>
        <taxon>Spermatophyta</taxon>
        <taxon>Magnoliopsida</taxon>
        <taxon>eudicotyledons</taxon>
        <taxon>Gunneridae</taxon>
        <taxon>Pentapetalae</taxon>
        <taxon>rosids</taxon>
        <taxon>malvids</taxon>
        <taxon>Malvales</taxon>
        <taxon>Malvaceae</taxon>
        <taxon>Malvoideae</taxon>
        <taxon>Gossypium</taxon>
    </lineage>
</organism>
<comment type="caution">
    <text evidence="1">The sequence shown here is derived from an EMBL/GenBank/DDBJ whole genome shotgun (WGS) entry which is preliminary data.</text>
</comment>
<sequence length="137" mass="15909">MLRRQVTDYFSKLYTMDNYLTGIFPVHGRFPKLETNEITGLLAEVIEEEVRRLVFNTSPLKAPRVDGFHAKFCQANWEIVGVSVFNLVKRAFSREFNKTLLMLIPKFFGVESINQFRPISLCNVLYKIITETIVICL</sequence>
<keyword evidence="2" id="KW-1185">Reference proteome</keyword>
<dbReference type="Proteomes" id="UP000828251">
    <property type="component" value="Unassembled WGS sequence"/>
</dbReference>
<protein>
    <submittedName>
        <fullName evidence="1">Uncharacterized protein</fullName>
    </submittedName>
</protein>
<evidence type="ECO:0000313" key="1">
    <source>
        <dbReference type="EMBL" id="KAH1064672.1"/>
    </source>
</evidence>
<accession>A0A9D3ZTE8</accession>
<dbReference type="AlphaFoldDB" id="A0A9D3ZTE8"/>
<dbReference type="EMBL" id="JAIQCV010000009">
    <property type="protein sequence ID" value="KAH1064672.1"/>
    <property type="molecule type" value="Genomic_DNA"/>
</dbReference>
<dbReference type="InterPro" id="IPR052343">
    <property type="entry name" value="Retrotransposon-Effector_Assoc"/>
</dbReference>
<evidence type="ECO:0000313" key="2">
    <source>
        <dbReference type="Proteomes" id="UP000828251"/>
    </source>
</evidence>
<name>A0A9D3ZTE8_9ROSI</name>
<dbReference type="PANTHER" id="PTHR46890">
    <property type="entry name" value="NON-LTR RETROLELEMENT REVERSE TRANSCRIPTASE-LIKE PROTEIN-RELATED"/>
    <property type="match status" value="1"/>
</dbReference>
<dbReference type="PANTHER" id="PTHR46890:SF48">
    <property type="entry name" value="RNA-DIRECTED DNA POLYMERASE"/>
    <property type="match status" value="1"/>
</dbReference>
<dbReference type="OrthoDB" id="1002559at2759"/>
<gene>
    <name evidence="1" type="ORF">J1N35_029659</name>
</gene>